<organism evidence="3 4">
    <name type="scientific">Priestia veravalensis</name>
    <dbReference type="NCBI Taxonomy" id="1414648"/>
    <lineage>
        <taxon>Bacteria</taxon>
        <taxon>Bacillati</taxon>
        <taxon>Bacillota</taxon>
        <taxon>Bacilli</taxon>
        <taxon>Bacillales</taxon>
        <taxon>Bacillaceae</taxon>
        <taxon>Priestia</taxon>
    </lineage>
</organism>
<protein>
    <recommendedName>
        <fullName evidence="5">Magnesium transporter MgtE intracellular domain-containing protein</fullName>
    </recommendedName>
</protein>
<evidence type="ECO:0000313" key="3">
    <source>
        <dbReference type="EMBL" id="KSU89665.1"/>
    </source>
</evidence>
<gene>
    <name evidence="3" type="ORF">AS180_00760</name>
</gene>
<evidence type="ECO:0000313" key="4">
    <source>
        <dbReference type="Proteomes" id="UP000053681"/>
    </source>
</evidence>
<dbReference type="SUPFAM" id="SSF158791">
    <property type="entry name" value="MgtE N-terminal domain-like"/>
    <property type="match status" value="1"/>
</dbReference>
<keyword evidence="2" id="KW-0472">Membrane</keyword>
<dbReference type="AlphaFoldDB" id="A0A0V8JRR2"/>
<keyword evidence="2" id="KW-0812">Transmembrane</keyword>
<proteinExistence type="predicted"/>
<name>A0A0V8JRR2_9BACI</name>
<comment type="caution">
    <text evidence="3">The sequence shown here is derived from an EMBL/GenBank/DDBJ whole genome shotgun (WGS) entry which is preliminary data.</text>
</comment>
<keyword evidence="2" id="KW-1133">Transmembrane helix</keyword>
<feature type="transmembrane region" description="Helical" evidence="2">
    <location>
        <begin position="20"/>
        <end position="42"/>
    </location>
</feature>
<keyword evidence="4" id="KW-1185">Reference proteome</keyword>
<dbReference type="EMBL" id="LNQP01000002">
    <property type="protein sequence ID" value="KSU89665.1"/>
    <property type="molecule type" value="Genomic_DNA"/>
</dbReference>
<sequence length="206" mass="23534">MARKKQDEYEEIEEKRNSKWQVFLFIIFIPLLFIITAIYIGLTISGVDVQEKISSVTSSLPLIGDDNESLKSTNQQQANKELENQIKSLNEKLQKKEDNIRSLEEKITAKEREIDELKIKIRDSEDEKDVASQEQDGGDDKQKDIVSTYEKMNPTKAALIFTELKENEAILLLKALKTDARTKVLEKMDPAVAARYTSLLAEPLSE</sequence>
<dbReference type="RefSeq" id="WP_025908984.1">
    <property type="nucleotide sequence ID" value="NZ_KQ758627.1"/>
</dbReference>
<dbReference type="Proteomes" id="UP000053681">
    <property type="component" value="Unassembled WGS sequence"/>
</dbReference>
<feature type="region of interest" description="Disordered" evidence="1">
    <location>
        <begin position="125"/>
        <end position="144"/>
    </location>
</feature>
<accession>A0A0V8JRR2</accession>
<dbReference type="Gene3D" id="1.20.5.340">
    <property type="match status" value="1"/>
</dbReference>
<evidence type="ECO:0008006" key="5">
    <source>
        <dbReference type="Google" id="ProtNLM"/>
    </source>
</evidence>
<evidence type="ECO:0000256" key="1">
    <source>
        <dbReference type="SAM" id="MobiDB-lite"/>
    </source>
</evidence>
<reference evidence="3 4" key="1">
    <citation type="submission" date="2015-11" db="EMBL/GenBank/DDBJ databases">
        <title>Bacillus caseinolyticus sp nov.</title>
        <authorList>
            <person name="Dastager S.G."/>
            <person name="Mawlankar R."/>
        </authorList>
    </citation>
    <scope>NUCLEOTIDE SEQUENCE [LARGE SCALE GENOMIC DNA]</scope>
    <source>
        <strain evidence="3 4">SGD-V-76</strain>
    </source>
</reference>
<evidence type="ECO:0000256" key="2">
    <source>
        <dbReference type="SAM" id="Phobius"/>
    </source>
</evidence>